<dbReference type="GO" id="GO:0042956">
    <property type="term" value="P:maltodextrin transmembrane transport"/>
    <property type="evidence" value="ECO:0007669"/>
    <property type="project" value="TreeGrafter"/>
</dbReference>
<dbReference type="SUPFAM" id="SSF53850">
    <property type="entry name" value="Periplasmic binding protein-like II"/>
    <property type="match status" value="1"/>
</dbReference>
<dbReference type="Pfam" id="PF01547">
    <property type="entry name" value="SBP_bac_1"/>
    <property type="match status" value="1"/>
</dbReference>
<keyword evidence="2" id="KW-0813">Transport</keyword>
<dbReference type="GO" id="GO:1901982">
    <property type="term" value="F:maltose binding"/>
    <property type="evidence" value="ECO:0007669"/>
    <property type="project" value="TreeGrafter"/>
</dbReference>
<proteinExistence type="inferred from homology"/>
<evidence type="ECO:0000313" key="5">
    <source>
        <dbReference type="EMBL" id="RNL80864.1"/>
    </source>
</evidence>
<evidence type="ECO:0000256" key="4">
    <source>
        <dbReference type="SAM" id="SignalP"/>
    </source>
</evidence>
<gene>
    <name evidence="5" type="ORF">EFL95_00290</name>
</gene>
<dbReference type="AlphaFoldDB" id="A0A3N0DZ29"/>
<evidence type="ECO:0000256" key="1">
    <source>
        <dbReference type="ARBA" id="ARBA00008520"/>
    </source>
</evidence>
<reference evidence="5 6" key="1">
    <citation type="submission" date="2018-11" db="EMBL/GenBank/DDBJ databases">
        <authorList>
            <person name="Li F."/>
        </authorList>
    </citation>
    <scope>NUCLEOTIDE SEQUENCE [LARGE SCALE GENOMIC DNA]</scope>
    <source>
        <strain evidence="5 6">KIS18-7</strain>
    </source>
</reference>
<dbReference type="Proteomes" id="UP000277094">
    <property type="component" value="Unassembled WGS sequence"/>
</dbReference>
<dbReference type="PROSITE" id="PS51257">
    <property type="entry name" value="PROKAR_LIPOPROTEIN"/>
    <property type="match status" value="1"/>
</dbReference>
<protein>
    <submittedName>
        <fullName evidence="5">Extracellular solute-binding protein</fullName>
    </submittedName>
</protein>
<dbReference type="PANTHER" id="PTHR30061:SF50">
    <property type="entry name" value="MALTOSE_MALTODEXTRIN-BINDING PERIPLASMIC PROTEIN"/>
    <property type="match status" value="1"/>
</dbReference>
<feature type="signal peptide" evidence="4">
    <location>
        <begin position="1"/>
        <end position="23"/>
    </location>
</feature>
<comment type="similarity">
    <text evidence="1">Belongs to the bacterial solute-binding protein 1 family.</text>
</comment>
<dbReference type="RefSeq" id="WP_123232071.1">
    <property type="nucleotide sequence ID" value="NZ_RJSG01000001.1"/>
</dbReference>
<feature type="chain" id="PRO_5038436797" evidence="4">
    <location>
        <begin position="24"/>
        <end position="447"/>
    </location>
</feature>
<keyword evidence="3 4" id="KW-0732">Signal</keyword>
<dbReference type="GO" id="GO:0015768">
    <property type="term" value="P:maltose transport"/>
    <property type="evidence" value="ECO:0007669"/>
    <property type="project" value="TreeGrafter"/>
</dbReference>
<dbReference type="Gene3D" id="3.40.190.10">
    <property type="entry name" value="Periplasmic binding protein-like II"/>
    <property type="match status" value="2"/>
</dbReference>
<dbReference type="GO" id="GO:0055052">
    <property type="term" value="C:ATP-binding cassette (ABC) transporter complex, substrate-binding subunit-containing"/>
    <property type="evidence" value="ECO:0007669"/>
    <property type="project" value="TreeGrafter"/>
</dbReference>
<organism evidence="5 6">
    <name type="scientific">Nocardioides marmorisolisilvae</name>
    <dbReference type="NCBI Taxonomy" id="1542737"/>
    <lineage>
        <taxon>Bacteria</taxon>
        <taxon>Bacillati</taxon>
        <taxon>Actinomycetota</taxon>
        <taxon>Actinomycetes</taxon>
        <taxon>Propionibacteriales</taxon>
        <taxon>Nocardioidaceae</taxon>
        <taxon>Nocardioides</taxon>
    </lineage>
</organism>
<evidence type="ECO:0000313" key="6">
    <source>
        <dbReference type="Proteomes" id="UP000277094"/>
    </source>
</evidence>
<evidence type="ECO:0000256" key="2">
    <source>
        <dbReference type="ARBA" id="ARBA00022448"/>
    </source>
</evidence>
<dbReference type="OrthoDB" id="9770625at2"/>
<evidence type="ECO:0000256" key="3">
    <source>
        <dbReference type="ARBA" id="ARBA00022729"/>
    </source>
</evidence>
<keyword evidence="6" id="KW-1185">Reference proteome</keyword>
<sequence>MPHSPLRVLAGAAAATVLLPLLAACGSDNGAITLTWYTNPDPGGQAAVAKRCSTPHVKIKNQVLPQDAGQQRIQLARRLAAHDSGIDLMSLDPVFNAEFANAGFLAKIPDALQATLKEQSFKGAYDASTWNGRLVVLPFWSNTQVLWYRKDAASAAGLDMTKPVTWAQIINAATKLNAQAGSASTKVGVQANKYEGYVVWINALIAGAGGDLIAQASKGADARVDVDSDAARKAAGVIQKLSGSTAAEPDLSVSNEGTVLPYLYPAKGGKIVKNAGGFLVNWTFVYSNEKGLTSKSPAEGGITKKDFANLGWTRYPATVAGQPSKPPYGGIGIGVSKYSSHPDEAMKAAACIVDAKSQGINADLTGNMPASAAGYRYPALQKAYPADLLRLFQDSVDNAGPRPATPYWSDISGALQSTWHSPKSVNQDTPKKSASFVEDVLKGRSLL</sequence>
<accession>A0A3N0DZ29</accession>
<comment type="caution">
    <text evidence="5">The sequence shown here is derived from an EMBL/GenBank/DDBJ whole genome shotgun (WGS) entry which is preliminary data.</text>
</comment>
<dbReference type="InterPro" id="IPR006059">
    <property type="entry name" value="SBP"/>
</dbReference>
<dbReference type="EMBL" id="RJSG01000001">
    <property type="protein sequence ID" value="RNL80864.1"/>
    <property type="molecule type" value="Genomic_DNA"/>
</dbReference>
<name>A0A3N0DZ29_9ACTN</name>
<dbReference type="PANTHER" id="PTHR30061">
    <property type="entry name" value="MALTOSE-BINDING PERIPLASMIC PROTEIN"/>
    <property type="match status" value="1"/>
</dbReference>